<dbReference type="EMBL" id="KE124853">
    <property type="protein sequence ID" value="EPB76828.1"/>
    <property type="molecule type" value="Genomic_DNA"/>
</dbReference>
<keyword evidence="2" id="KW-1185">Reference proteome</keyword>
<dbReference type="AlphaFoldDB" id="A0A0D6M051"/>
<reference evidence="1 2" key="1">
    <citation type="submission" date="2013-05" db="EMBL/GenBank/DDBJ databases">
        <title>Draft genome of the parasitic nematode Anyclostoma ceylanicum.</title>
        <authorList>
            <person name="Mitreva M."/>
        </authorList>
    </citation>
    <scope>NUCLEOTIDE SEQUENCE [LARGE SCALE GENOMIC DNA]</scope>
</reference>
<name>A0A0D6M051_9BILA</name>
<proteinExistence type="predicted"/>
<protein>
    <submittedName>
        <fullName evidence="1">Uncharacterized protein</fullName>
    </submittedName>
</protein>
<sequence length="61" mass="7208">MADLFNKHIKKATSRTKEKELGAPPFLYHFKSSAFLFFEAIAYQELFDRMTVHYRTIVLLP</sequence>
<evidence type="ECO:0000313" key="1">
    <source>
        <dbReference type="EMBL" id="EPB76828.1"/>
    </source>
</evidence>
<accession>A0A0D6M051</accession>
<evidence type="ECO:0000313" key="2">
    <source>
        <dbReference type="Proteomes" id="UP000054495"/>
    </source>
</evidence>
<gene>
    <name evidence="1" type="ORF">ANCCEY_04110</name>
</gene>
<organism evidence="1 2">
    <name type="scientific">Ancylostoma ceylanicum</name>
    <dbReference type="NCBI Taxonomy" id="53326"/>
    <lineage>
        <taxon>Eukaryota</taxon>
        <taxon>Metazoa</taxon>
        <taxon>Ecdysozoa</taxon>
        <taxon>Nematoda</taxon>
        <taxon>Chromadorea</taxon>
        <taxon>Rhabditida</taxon>
        <taxon>Rhabditina</taxon>
        <taxon>Rhabditomorpha</taxon>
        <taxon>Strongyloidea</taxon>
        <taxon>Ancylostomatidae</taxon>
        <taxon>Ancylostomatinae</taxon>
        <taxon>Ancylostoma</taxon>
    </lineage>
</organism>
<dbReference type="Proteomes" id="UP000054495">
    <property type="component" value="Unassembled WGS sequence"/>
</dbReference>